<evidence type="ECO:0000259" key="7">
    <source>
        <dbReference type="PROSITE" id="PS50850"/>
    </source>
</evidence>
<feature type="transmembrane region" description="Helical" evidence="6">
    <location>
        <begin position="228"/>
        <end position="248"/>
    </location>
</feature>
<dbReference type="EMBL" id="AP028216">
    <property type="protein sequence ID" value="BEI92513.1"/>
    <property type="molecule type" value="Genomic_DNA"/>
</dbReference>
<comment type="subcellular location">
    <subcellularLocation>
        <location evidence="1">Membrane</location>
        <topology evidence="1">Multi-pass membrane protein</topology>
    </subcellularLocation>
</comment>
<dbReference type="Proteomes" id="UP001233271">
    <property type="component" value="Chromosome 5"/>
</dbReference>
<feature type="transmembrane region" description="Helical" evidence="6">
    <location>
        <begin position="195"/>
        <end position="216"/>
    </location>
</feature>
<feature type="region of interest" description="Disordered" evidence="5">
    <location>
        <begin position="1"/>
        <end position="22"/>
    </location>
</feature>
<keyword evidence="9" id="KW-1185">Reference proteome</keyword>
<reference evidence="8" key="1">
    <citation type="journal article" date="2023" name="BMC Genomics">
        <title>Chromosome-level genome assemblies of Cutaneotrichosporon spp. (Trichosporonales, Basidiomycota) reveal imbalanced evolution between nucleotide sequences and chromosome synteny.</title>
        <authorList>
            <person name="Kobayashi Y."/>
            <person name="Kayamori A."/>
            <person name="Aoki K."/>
            <person name="Shiwa Y."/>
            <person name="Matsutani M."/>
            <person name="Fujita N."/>
            <person name="Sugita T."/>
            <person name="Iwasaki W."/>
            <person name="Tanaka N."/>
            <person name="Takashima M."/>
        </authorList>
    </citation>
    <scope>NUCLEOTIDE SEQUENCE</scope>
    <source>
        <strain evidence="8">HIS019</strain>
    </source>
</reference>
<sequence>MSDRHPLQARSPSQVTLDEETPTTLTFDLATPYAMPVDKEKPSPHTSLSTLVSNLPDGCHFGQLPQDDEDAPPERVIWVEFPPNSPDNPFYFHRGRKAGITFVAIFFTLMAAYSSSAFPISAPSMMVELGTSEQNVSAGVALYAFGFGVFPLLLAPISEEFGRKWTYIFSVFCFCLFHLMGGLAKNTATVLVGRFLLGGAGSMGATLVGGTISDIFIPSERGVPMAMFSFCAVFGTGLGANTMVFAEIHLGWRWVWWIQMIVIGSIFPLMFLFMKETRSSVLLTRRARALRKERGLSDGAPYMSRAETEKETFFIAMLHSCSRPIVFLAREPTVMFFSAWIALGWGVFYTQIAGIPYIYKNVYNFGPVGVGMVYWAICLGAMLGMVMNMWTEKMYRLHSPTRGVEARMYGAMVGGVLFAIGCFICGFTCLPSVHWIAPCIGVVLILTAVMGIYITAFTYLAECYGIYASSAIAAQSFARNMAGGAFSFITKPMFARLTVRWSLVLCGGLASLLALVPFIAFVWGPAIRARSPYSRQLMAMERDRQATEKAEREARGMDTAGVEDPEGDINEEAIERVLSRNSSRRSMAMAQIDDKV</sequence>
<feature type="transmembrane region" description="Helical" evidence="6">
    <location>
        <begin position="501"/>
        <end position="523"/>
    </location>
</feature>
<evidence type="ECO:0000256" key="1">
    <source>
        <dbReference type="ARBA" id="ARBA00004141"/>
    </source>
</evidence>
<dbReference type="RefSeq" id="XP_060457778.1">
    <property type="nucleotide sequence ID" value="XM_060601268.1"/>
</dbReference>
<feature type="transmembrane region" description="Helical" evidence="6">
    <location>
        <begin position="98"/>
        <end position="120"/>
    </location>
</feature>
<dbReference type="GO" id="GO:0005886">
    <property type="term" value="C:plasma membrane"/>
    <property type="evidence" value="ECO:0007669"/>
    <property type="project" value="TreeGrafter"/>
</dbReference>
<name>A0AA48L5W3_9TREE</name>
<feature type="compositionally biased region" description="Polar residues" evidence="5">
    <location>
        <begin position="10"/>
        <end position="22"/>
    </location>
</feature>
<dbReference type="InterPro" id="IPR011701">
    <property type="entry name" value="MFS"/>
</dbReference>
<keyword evidence="4 6" id="KW-0472">Membrane</keyword>
<dbReference type="InterPro" id="IPR020846">
    <property type="entry name" value="MFS_dom"/>
</dbReference>
<dbReference type="PROSITE" id="PS50850">
    <property type="entry name" value="MFS"/>
    <property type="match status" value="1"/>
</dbReference>
<dbReference type="GO" id="GO:0140115">
    <property type="term" value="P:export across plasma membrane"/>
    <property type="evidence" value="ECO:0007669"/>
    <property type="project" value="UniProtKB-ARBA"/>
</dbReference>
<feature type="transmembrane region" description="Helical" evidence="6">
    <location>
        <begin position="435"/>
        <end position="454"/>
    </location>
</feature>
<dbReference type="PANTHER" id="PTHR23502:SF134">
    <property type="entry name" value="MAJOR FACILITATOR SUPERFAMILY (MFS) PROFILE DOMAIN-CONTAINING PROTEIN-RELATED"/>
    <property type="match status" value="1"/>
</dbReference>
<dbReference type="GO" id="GO:0042908">
    <property type="term" value="P:xenobiotic transport"/>
    <property type="evidence" value="ECO:0007669"/>
    <property type="project" value="UniProtKB-ARBA"/>
</dbReference>
<evidence type="ECO:0000313" key="8">
    <source>
        <dbReference type="EMBL" id="BEI92513.1"/>
    </source>
</evidence>
<dbReference type="Gene3D" id="1.20.1250.20">
    <property type="entry name" value="MFS general substrate transporter like domains"/>
    <property type="match status" value="1"/>
</dbReference>
<feature type="compositionally biased region" description="Basic and acidic residues" evidence="5">
    <location>
        <begin position="542"/>
        <end position="556"/>
    </location>
</feature>
<feature type="transmembrane region" description="Helical" evidence="6">
    <location>
        <begin position="365"/>
        <end position="387"/>
    </location>
</feature>
<feature type="transmembrane region" description="Helical" evidence="6">
    <location>
        <begin position="140"/>
        <end position="158"/>
    </location>
</feature>
<keyword evidence="3 6" id="KW-1133">Transmembrane helix</keyword>
<dbReference type="Pfam" id="PF07690">
    <property type="entry name" value="MFS_1"/>
    <property type="match status" value="1"/>
</dbReference>
<dbReference type="InterPro" id="IPR036259">
    <property type="entry name" value="MFS_trans_sf"/>
</dbReference>
<evidence type="ECO:0000256" key="4">
    <source>
        <dbReference type="ARBA" id="ARBA00023136"/>
    </source>
</evidence>
<feature type="transmembrane region" description="Helical" evidence="6">
    <location>
        <begin position="165"/>
        <end position="183"/>
    </location>
</feature>
<dbReference type="GO" id="GO:0022857">
    <property type="term" value="F:transmembrane transporter activity"/>
    <property type="evidence" value="ECO:0007669"/>
    <property type="project" value="InterPro"/>
</dbReference>
<dbReference type="PROSITE" id="PS00216">
    <property type="entry name" value="SUGAR_TRANSPORT_1"/>
    <property type="match status" value="1"/>
</dbReference>
<evidence type="ECO:0000256" key="3">
    <source>
        <dbReference type="ARBA" id="ARBA00022989"/>
    </source>
</evidence>
<feature type="region of interest" description="Disordered" evidence="5">
    <location>
        <begin position="542"/>
        <end position="596"/>
    </location>
</feature>
<gene>
    <name evidence="8" type="ORF">CcaverHIS019_0501410</name>
</gene>
<feature type="domain" description="Major facilitator superfamily (MFS) profile" evidence="7">
    <location>
        <begin position="100"/>
        <end position="528"/>
    </location>
</feature>
<evidence type="ECO:0000256" key="6">
    <source>
        <dbReference type="SAM" id="Phobius"/>
    </source>
</evidence>
<dbReference type="SUPFAM" id="SSF103473">
    <property type="entry name" value="MFS general substrate transporter"/>
    <property type="match status" value="1"/>
</dbReference>
<feature type="transmembrane region" description="Helical" evidence="6">
    <location>
        <begin position="408"/>
        <end position="429"/>
    </location>
</feature>
<keyword evidence="2 6" id="KW-0812">Transmembrane</keyword>
<dbReference type="FunFam" id="1.20.1250.20:FF:000082">
    <property type="entry name" value="MFS multidrug transporter, putative"/>
    <property type="match status" value="1"/>
</dbReference>
<evidence type="ECO:0000256" key="2">
    <source>
        <dbReference type="ARBA" id="ARBA00022692"/>
    </source>
</evidence>
<dbReference type="InterPro" id="IPR005829">
    <property type="entry name" value="Sugar_transporter_CS"/>
</dbReference>
<proteinExistence type="predicted"/>
<dbReference type="AlphaFoldDB" id="A0AA48L5W3"/>
<organism evidence="8 9">
    <name type="scientific">Cutaneotrichosporon cavernicola</name>
    <dbReference type="NCBI Taxonomy" id="279322"/>
    <lineage>
        <taxon>Eukaryota</taxon>
        <taxon>Fungi</taxon>
        <taxon>Dikarya</taxon>
        <taxon>Basidiomycota</taxon>
        <taxon>Agaricomycotina</taxon>
        <taxon>Tremellomycetes</taxon>
        <taxon>Trichosporonales</taxon>
        <taxon>Trichosporonaceae</taxon>
        <taxon>Cutaneotrichosporon</taxon>
    </lineage>
</organism>
<feature type="compositionally biased region" description="Acidic residues" evidence="5">
    <location>
        <begin position="561"/>
        <end position="572"/>
    </location>
</feature>
<evidence type="ECO:0000256" key="5">
    <source>
        <dbReference type="SAM" id="MobiDB-lite"/>
    </source>
</evidence>
<dbReference type="PANTHER" id="PTHR23502">
    <property type="entry name" value="MAJOR FACILITATOR SUPERFAMILY"/>
    <property type="match status" value="1"/>
</dbReference>
<dbReference type="GeneID" id="85496383"/>
<feature type="transmembrane region" description="Helical" evidence="6">
    <location>
        <begin position="254"/>
        <end position="273"/>
    </location>
</feature>
<accession>A0AA48L5W3</accession>
<feature type="transmembrane region" description="Helical" evidence="6">
    <location>
        <begin position="333"/>
        <end position="359"/>
    </location>
</feature>
<protein>
    <recommendedName>
        <fullName evidence="7">Major facilitator superfamily (MFS) profile domain-containing protein</fullName>
    </recommendedName>
</protein>
<evidence type="ECO:0000313" key="9">
    <source>
        <dbReference type="Proteomes" id="UP001233271"/>
    </source>
</evidence>
<dbReference type="KEGG" id="ccac:CcaHIS019_0501410"/>